<dbReference type="Proteomes" id="UP001174694">
    <property type="component" value="Unassembled WGS sequence"/>
</dbReference>
<protein>
    <submittedName>
        <fullName evidence="1">Uncharacterized protein</fullName>
    </submittedName>
</protein>
<evidence type="ECO:0000313" key="1">
    <source>
        <dbReference type="EMBL" id="KAJ9133440.1"/>
    </source>
</evidence>
<proteinExistence type="predicted"/>
<evidence type="ECO:0000313" key="2">
    <source>
        <dbReference type="Proteomes" id="UP001174694"/>
    </source>
</evidence>
<dbReference type="EMBL" id="JANBVO010000050">
    <property type="protein sequence ID" value="KAJ9133440.1"/>
    <property type="molecule type" value="Genomic_DNA"/>
</dbReference>
<accession>A0AA38R4P3</accession>
<name>A0AA38R4P3_9PEZI</name>
<comment type="caution">
    <text evidence="1">The sequence shown here is derived from an EMBL/GenBank/DDBJ whole genome shotgun (WGS) entry which is preliminary data.</text>
</comment>
<dbReference type="AlphaFoldDB" id="A0AA38R4P3"/>
<gene>
    <name evidence="1" type="ORF">NKR23_g10769</name>
</gene>
<sequence length="363" mass="41540">MATGEANLRLISSNEDREEMEAFFGVNFKVSKFHYLPALDAQAAVNSHDLVIIVDKFEEDQPDREDETLGLAYVVSYQHLSQASESFWYSLQTFSQFPWGNMFASIHVRTRNEAAFHHFFTGLLTPWVYGDISQDRPSIEELFEIAALSRQYKANHGLASVLNIWVQALIEKEGLPGERQSWNNFEWLVASHEFGLPEIFDRVSLRLTLESPVASTPDGPTICHQETGRPLTRWQKEQLPLGIHERILQCRQQFIQQKIGKLKRLRDKQLSLKYPKPEHGELVDEIVAHETLCYDALDSFLVSIGLPRHCLEDDESDGPQKTLEHWAEQVQYPVAHLLTSKMPSHVFQRLVAEKPTGHLEGPG</sequence>
<reference evidence="1" key="1">
    <citation type="submission" date="2022-07" db="EMBL/GenBank/DDBJ databases">
        <title>Fungi with potential for degradation of polypropylene.</title>
        <authorList>
            <person name="Gostincar C."/>
        </authorList>
    </citation>
    <scope>NUCLEOTIDE SEQUENCE</scope>
    <source>
        <strain evidence="1">EXF-13308</strain>
    </source>
</reference>
<keyword evidence="2" id="KW-1185">Reference proteome</keyword>
<organism evidence="1 2">
    <name type="scientific">Pleurostoma richardsiae</name>
    <dbReference type="NCBI Taxonomy" id="41990"/>
    <lineage>
        <taxon>Eukaryota</taxon>
        <taxon>Fungi</taxon>
        <taxon>Dikarya</taxon>
        <taxon>Ascomycota</taxon>
        <taxon>Pezizomycotina</taxon>
        <taxon>Sordariomycetes</taxon>
        <taxon>Sordariomycetidae</taxon>
        <taxon>Calosphaeriales</taxon>
        <taxon>Pleurostomataceae</taxon>
        <taxon>Pleurostoma</taxon>
    </lineage>
</organism>